<sequence>MPRRSGNRIVKALESCIEQAKAARVAPEIIENMCRSRDMMVKKDEFTQEASSSHSKICGEIEEATYTRDWKADYDQGKTQWHFQPGMLCGQVEGQLLKSLVSIHRAKRVLEVGLFTGYSALSMAEALPADGEIYSLEICESLKPLVQNLTKDSPHAKKIKINSELLTPYPTFVDSASELLTPYPTFVDSVSELLTPHPYRITHTLPYVCWFVYFTGPALETMAKLADAGEQFDLMFLDGEKKDYVHLLEMSFDRNLLSPGGTVLIDNAYMIGTAYTSSDDTSPAHILKDLVKSRKDLHSVMLPMNDGVLMIRRLKDVERDTA</sequence>
<comment type="caution">
    <text evidence="5">The sequence shown here is derived from an EMBL/GenBank/DDBJ whole genome shotgun (WGS) entry which is preliminary data.</text>
</comment>
<evidence type="ECO:0000256" key="2">
    <source>
        <dbReference type="ARBA" id="ARBA00022679"/>
    </source>
</evidence>
<dbReference type="GO" id="GO:0032259">
    <property type="term" value="P:methylation"/>
    <property type="evidence" value="ECO:0007669"/>
    <property type="project" value="UniProtKB-KW"/>
</dbReference>
<reference evidence="5 6" key="1">
    <citation type="journal article" date="2021" name="Elife">
        <title>Chloroplast acquisition without the gene transfer in kleptoplastic sea slugs, Plakobranchus ocellatus.</title>
        <authorList>
            <person name="Maeda T."/>
            <person name="Takahashi S."/>
            <person name="Yoshida T."/>
            <person name="Shimamura S."/>
            <person name="Takaki Y."/>
            <person name="Nagai Y."/>
            <person name="Toyoda A."/>
            <person name="Suzuki Y."/>
            <person name="Arimoto A."/>
            <person name="Ishii H."/>
            <person name="Satoh N."/>
            <person name="Nishiyama T."/>
            <person name="Hasebe M."/>
            <person name="Maruyama T."/>
            <person name="Minagawa J."/>
            <person name="Obokata J."/>
            <person name="Shigenobu S."/>
        </authorList>
    </citation>
    <scope>NUCLEOTIDE SEQUENCE [LARGE SCALE GENOMIC DNA]</scope>
</reference>
<keyword evidence="3" id="KW-0949">S-adenosyl-L-methionine</keyword>
<organism evidence="5 6">
    <name type="scientific">Plakobranchus ocellatus</name>
    <dbReference type="NCBI Taxonomy" id="259542"/>
    <lineage>
        <taxon>Eukaryota</taxon>
        <taxon>Metazoa</taxon>
        <taxon>Spiralia</taxon>
        <taxon>Lophotrochozoa</taxon>
        <taxon>Mollusca</taxon>
        <taxon>Gastropoda</taxon>
        <taxon>Heterobranchia</taxon>
        <taxon>Euthyneura</taxon>
        <taxon>Panpulmonata</taxon>
        <taxon>Sacoglossa</taxon>
        <taxon>Placobranchoidea</taxon>
        <taxon>Plakobranchidae</taxon>
        <taxon>Plakobranchus</taxon>
    </lineage>
</organism>
<evidence type="ECO:0000313" key="6">
    <source>
        <dbReference type="Proteomes" id="UP000735302"/>
    </source>
</evidence>
<comment type="similarity">
    <text evidence="4">Belongs to the class I-like SAM-binding methyltransferase superfamily. Cation-dependent O-methyltransferase family.</text>
</comment>
<keyword evidence="2" id="KW-0808">Transferase</keyword>
<dbReference type="PROSITE" id="PS51682">
    <property type="entry name" value="SAM_OMT_I"/>
    <property type="match status" value="1"/>
</dbReference>
<dbReference type="PANTHER" id="PTHR10509:SF14">
    <property type="entry name" value="CAFFEOYL-COA O-METHYLTRANSFERASE 3-RELATED"/>
    <property type="match status" value="1"/>
</dbReference>
<name>A0AAV4BKW2_9GAST</name>
<dbReference type="SUPFAM" id="SSF53335">
    <property type="entry name" value="S-adenosyl-L-methionine-dependent methyltransferases"/>
    <property type="match status" value="1"/>
</dbReference>
<dbReference type="Gene3D" id="3.40.50.150">
    <property type="entry name" value="Vaccinia Virus protein VP39"/>
    <property type="match status" value="2"/>
</dbReference>
<evidence type="ECO:0000256" key="1">
    <source>
        <dbReference type="ARBA" id="ARBA00022603"/>
    </source>
</evidence>
<dbReference type="EMBL" id="BLXT01005251">
    <property type="protein sequence ID" value="GFO21036.1"/>
    <property type="molecule type" value="Genomic_DNA"/>
</dbReference>
<dbReference type="PANTHER" id="PTHR10509">
    <property type="entry name" value="O-METHYLTRANSFERASE-RELATED"/>
    <property type="match status" value="1"/>
</dbReference>
<evidence type="ECO:0000256" key="3">
    <source>
        <dbReference type="ARBA" id="ARBA00022691"/>
    </source>
</evidence>
<dbReference type="GO" id="GO:0008171">
    <property type="term" value="F:O-methyltransferase activity"/>
    <property type="evidence" value="ECO:0007669"/>
    <property type="project" value="InterPro"/>
</dbReference>
<dbReference type="GO" id="GO:0008757">
    <property type="term" value="F:S-adenosylmethionine-dependent methyltransferase activity"/>
    <property type="evidence" value="ECO:0007669"/>
    <property type="project" value="TreeGrafter"/>
</dbReference>
<evidence type="ECO:0000256" key="4">
    <source>
        <dbReference type="ARBA" id="ARBA00023453"/>
    </source>
</evidence>
<dbReference type="AlphaFoldDB" id="A0AAV4BKW2"/>
<proteinExistence type="inferred from homology"/>
<dbReference type="InterPro" id="IPR050362">
    <property type="entry name" value="Cation-dep_OMT"/>
</dbReference>
<keyword evidence="1" id="KW-0489">Methyltransferase</keyword>
<evidence type="ECO:0000313" key="5">
    <source>
        <dbReference type="EMBL" id="GFO21036.1"/>
    </source>
</evidence>
<dbReference type="InterPro" id="IPR002935">
    <property type="entry name" value="SAM_O-MeTrfase"/>
</dbReference>
<protein>
    <submittedName>
        <fullName evidence="5">O-methyltransferase</fullName>
    </submittedName>
</protein>
<dbReference type="Pfam" id="PF01596">
    <property type="entry name" value="Methyltransf_3"/>
    <property type="match status" value="2"/>
</dbReference>
<dbReference type="Proteomes" id="UP000735302">
    <property type="component" value="Unassembled WGS sequence"/>
</dbReference>
<keyword evidence="6" id="KW-1185">Reference proteome</keyword>
<dbReference type="InterPro" id="IPR029063">
    <property type="entry name" value="SAM-dependent_MTases_sf"/>
</dbReference>
<gene>
    <name evidence="5" type="ORF">PoB_004754100</name>
</gene>
<accession>A0AAV4BKW2</accession>